<comment type="similarity">
    <text evidence="1">Belongs to the FAM178 family.</text>
</comment>
<sequence length="527" mass="59521">MDSLLAEKTEKFEEQKEYGQLKSKLKAEIKRGGFVVDTLEETDNTSDDGLLPEHEIKLQRFQVSESSIKDVHRGEEIFATQRYKQMFTETLRPQDCGFVPGSTYIDTYLATVLPGDYMSFLSSDLFGMCFGNVSCPDAVCRWIYYIMSIHSSHLVMNGCCNILEEHINTQKHYTSGPTWSPSAKDLLVVLLNCGATVELLLPGQFNIPGKEELIDSIQILNSGNQDGHHDNNERYNRENLRLAIRVLALCLQGRPKHTAKQLTCMLVMLCKAALDQSLNNYMLTYEIQVCLSNLLLGYSTEEWQSQAPYLCQILSGLTDHHHNMVYLVQLFKQGRRMEYIQKRISFLSLEKLFDVAPPDLNDIDNFKSDLQFLTDQLMKLTGDVRDNVASLDATRRTIFAYCPNKQQEVHIETVQSTQSDHDSDQSSEEDSQENQQDSGPPEDTNTGPSKQNDLNDAGTMSGQAAEDALYKTNNTVINKDKTENLMDVSVANIDSIDNNMDDSEMANNSEMADSVEDSEMPDELPDL</sequence>
<protein>
    <recommendedName>
        <fullName evidence="3">Coiled-coil SMC6 And NSE5 INteracting (CANIN) domain-containing protein</fullName>
    </recommendedName>
</protein>
<dbReference type="Proteomes" id="UP001217089">
    <property type="component" value="Unassembled WGS sequence"/>
</dbReference>
<feature type="compositionally biased region" description="Acidic residues" evidence="2">
    <location>
        <begin position="513"/>
        <end position="527"/>
    </location>
</feature>
<dbReference type="InterPro" id="IPR026161">
    <property type="entry name" value="FAM178"/>
</dbReference>
<feature type="domain" description="Coiled-coil SMC6 And NSE5 INteracting (CANIN)" evidence="3">
    <location>
        <begin position="2"/>
        <end position="354"/>
    </location>
</feature>
<gene>
    <name evidence="4" type="ORF">KUTeg_005344</name>
</gene>
<name>A0ABQ9FME1_TEGGR</name>
<evidence type="ECO:0000256" key="2">
    <source>
        <dbReference type="SAM" id="MobiDB-lite"/>
    </source>
</evidence>
<dbReference type="Pfam" id="PF14816">
    <property type="entry name" value="CANIN"/>
    <property type="match status" value="1"/>
</dbReference>
<comment type="caution">
    <text evidence="4">The sequence shown here is derived from an EMBL/GenBank/DDBJ whole genome shotgun (WGS) entry which is preliminary data.</text>
</comment>
<dbReference type="PANTHER" id="PTHR16046:SF9">
    <property type="entry name" value="SMC5-SMC6 COMPLEX LOCALIZATION FACTOR PROTEIN 2"/>
    <property type="match status" value="1"/>
</dbReference>
<keyword evidence="5" id="KW-1185">Reference proteome</keyword>
<evidence type="ECO:0000313" key="4">
    <source>
        <dbReference type="EMBL" id="KAJ8317440.1"/>
    </source>
</evidence>
<organism evidence="4 5">
    <name type="scientific">Tegillarca granosa</name>
    <name type="common">Malaysian cockle</name>
    <name type="synonym">Anadara granosa</name>
    <dbReference type="NCBI Taxonomy" id="220873"/>
    <lineage>
        <taxon>Eukaryota</taxon>
        <taxon>Metazoa</taxon>
        <taxon>Spiralia</taxon>
        <taxon>Lophotrochozoa</taxon>
        <taxon>Mollusca</taxon>
        <taxon>Bivalvia</taxon>
        <taxon>Autobranchia</taxon>
        <taxon>Pteriomorphia</taxon>
        <taxon>Arcoida</taxon>
        <taxon>Arcoidea</taxon>
        <taxon>Arcidae</taxon>
        <taxon>Tegillarca</taxon>
    </lineage>
</organism>
<feature type="region of interest" description="Disordered" evidence="2">
    <location>
        <begin position="411"/>
        <end position="459"/>
    </location>
</feature>
<evidence type="ECO:0000259" key="3">
    <source>
        <dbReference type="Pfam" id="PF14816"/>
    </source>
</evidence>
<evidence type="ECO:0000313" key="5">
    <source>
        <dbReference type="Proteomes" id="UP001217089"/>
    </source>
</evidence>
<proteinExistence type="inferred from homology"/>
<feature type="compositionally biased region" description="Polar residues" evidence="2">
    <location>
        <begin position="443"/>
        <end position="459"/>
    </location>
</feature>
<reference evidence="4 5" key="1">
    <citation type="submission" date="2022-12" db="EMBL/GenBank/DDBJ databases">
        <title>Chromosome-level genome of Tegillarca granosa.</title>
        <authorList>
            <person name="Kim J."/>
        </authorList>
    </citation>
    <scope>NUCLEOTIDE SEQUENCE [LARGE SCALE GENOMIC DNA]</scope>
    <source>
        <strain evidence="4">Teg-2019</strain>
        <tissue evidence="4">Adductor muscle</tissue>
    </source>
</reference>
<accession>A0ABQ9FME1</accession>
<evidence type="ECO:0000256" key="1">
    <source>
        <dbReference type="ARBA" id="ARBA00010311"/>
    </source>
</evidence>
<dbReference type="InterPro" id="IPR044276">
    <property type="entry name" value="CANIN_dom"/>
</dbReference>
<dbReference type="EMBL" id="JARBDR010000246">
    <property type="protein sequence ID" value="KAJ8317440.1"/>
    <property type="molecule type" value="Genomic_DNA"/>
</dbReference>
<dbReference type="PANTHER" id="PTHR16046">
    <property type="entry name" value="SMC5-SMC6 COMPLEX LOCALIZATION FACTOR 2"/>
    <property type="match status" value="1"/>
</dbReference>
<feature type="region of interest" description="Disordered" evidence="2">
    <location>
        <begin position="496"/>
        <end position="527"/>
    </location>
</feature>